<gene>
    <name evidence="1" type="ORF">BN1708_017480</name>
</gene>
<reference evidence="1 2" key="1">
    <citation type="submission" date="2015-05" db="EMBL/GenBank/DDBJ databases">
        <authorList>
            <person name="Wang D.B."/>
            <person name="Wang M."/>
        </authorList>
    </citation>
    <scope>NUCLEOTIDE SEQUENCE [LARGE SCALE GENOMIC DNA]</scope>
    <source>
        <strain evidence="1">VL1</strain>
    </source>
</reference>
<evidence type="ECO:0000313" key="2">
    <source>
        <dbReference type="Proteomes" id="UP000044602"/>
    </source>
</evidence>
<evidence type="ECO:0000313" key="1">
    <source>
        <dbReference type="EMBL" id="CRK16322.1"/>
    </source>
</evidence>
<organism evidence="1 2">
    <name type="scientific">Verticillium longisporum</name>
    <name type="common">Verticillium dahliae var. longisporum</name>
    <dbReference type="NCBI Taxonomy" id="100787"/>
    <lineage>
        <taxon>Eukaryota</taxon>
        <taxon>Fungi</taxon>
        <taxon>Dikarya</taxon>
        <taxon>Ascomycota</taxon>
        <taxon>Pezizomycotina</taxon>
        <taxon>Sordariomycetes</taxon>
        <taxon>Hypocreomycetidae</taxon>
        <taxon>Glomerellales</taxon>
        <taxon>Plectosphaerellaceae</taxon>
        <taxon>Verticillium</taxon>
    </lineage>
</organism>
<dbReference type="Proteomes" id="UP000044602">
    <property type="component" value="Unassembled WGS sequence"/>
</dbReference>
<accession>A0A0G4L2V1</accession>
<sequence>GRVPLPLRPRRFLGRRRRL</sequence>
<keyword evidence="2" id="KW-1185">Reference proteome</keyword>
<feature type="non-terminal residue" evidence="1">
    <location>
        <position position="1"/>
    </location>
</feature>
<dbReference type="AlphaFoldDB" id="A0A0G4L2V1"/>
<name>A0A0G4L2V1_VERLO</name>
<dbReference type="EMBL" id="CVQH01007402">
    <property type="protein sequence ID" value="CRK16322.1"/>
    <property type="molecule type" value="Genomic_DNA"/>
</dbReference>
<protein>
    <submittedName>
        <fullName evidence="1">Uncharacterized protein</fullName>
    </submittedName>
</protein>
<proteinExistence type="predicted"/>